<keyword evidence="8" id="KW-1185">Reference proteome</keyword>
<dbReference type="CDD" id="cd13901">
    <property type="entry name" value="CuRO_3_MaLCC_like"/>
    <property type="match status" value="1"/>
</dbReference>
<feature type="chain" id="PRO_5013252246" description="Laccase" evidence="3">
    <location>
        <begin position="22"/>
        <end position="604"/>
    </location>
</feature>
<feature type="domain" description="Plastocyanin-like" evidence="4">
    <location>
        <begin position="166"/>
        <end position="339"/>
    </location>
</feature>
<dbReference type="Gene3D" id="2.60.40.420">
    <property type="entry name" value="Cupredoxins - blue copper proteins"/>
    <property type="match status" value="3"/>
</dbReference>
<name>A0A1V6TZU9_9EURO</name>
<dbReference type="GO" id="GO:0005507">
    <property type="term" value="F:copper ion binding"/>
    <property type="evidence" value="ECO:0007669"/>
    <property type="project" value="InterPro"/>
</dbReference>
<dbReference type="InterPro" id="IPR008972">
    <property type="entry name" value="Cupredoxin"/>
</dbReference>
<evidence type="ECO:0000259" key="6">
    <source>
        <dbReference type="Pfam" id="PF07732"/>
    </source>
</evidence>
<gene>
    <name evidence="7" type="ORF">PENSTE_c001G02792</name>
</gene>
<dbReference type="GO" id="GO:0016491">
    <property type="term" value="F:oxidoreductase activity"/>
    <property type="evidence" value="ECO:0007669"/>
    <property type="project" value="InterPro"/>
</dbReference>
<keyword evidence="3" id="KW-0732">Signal</keyword>
<feature type="domain" description="Plastocyanin-like" evidence="5">
    <location>
        <begin position="450"/>
        <end position="563"/>
    </location>
</feature>
<dbReference type="FunFam" id="2.60.40.420:FF:000045">
    <property type="entry name" value="Laccase 2"/>
    <property type="match status" value="1"/>
</dbReference>
<evidence type="ECO:0000313" key="8">
    <source>
        <dbReference type="Proteomes" id="UP000191285"/>
    </source>
</evidence>
<evidence type="ECO:0000313" key="7">
    <source>
        <dbReference type="EMBL" id="OQE31349.1"/>
    </source>
</evidence>
<dbReference type="STRING" id="303698.A0A1V6TZU9"/>
<dbReference type="InterPro" id="IPR001117">
    <property type="entry name" value="Cu-oxidase_2nd"/>
</dbReference>
<proteinExistence type="inferred from homology"/>
<evidence type="ECO:0000259" key="4">
    <source>
        <dbReference type="Pfam" id="PF00394"/>
    </source>
</evidence>
<comment type="caution">
    <text evidence="7">The sequence shown here is derived from an EMBL/GenBank/DDBJ whole genome shotgun (WGS) entry which is preliminary data.</text>
</comment>
<evidence type="ECO:0008006" key="9">
    <source>
        <dbReference type="Google" id="ProtNLM"/>
    </source>
</evidence>
<dbReference type="Pfam" id="PF07731">
    <property type="entry name" value="Cu-oxidase_2"/>
    <property type="match status" value="1"/>
</dbReference>
<dbReference type="PANTHER" id="PTHR11709">
    <property type="entry name" value="MULTI-COPPER OXIDASE"/>
    <property type="match status" value="1"/>
</dbReference>
<feature type="domain" description="Plastocyanin-like" evidence="6">
    <location>
        <begin position="77"/>
        <end position="147"/>
    </location>
</feature>
<dbReference type="InterPro" id="IPR011707">
    <property type="entry name" value="Cu-oxidase-like_N"/>
</dbReference>
<dbReference type="Pfam" id="PF07732">
    <property type="entry name" value="Cu-oxidase_3"/>
    <property type="match status" value="1"/>
</dbReference>
<dbReference type="OrthoDB" id="2121828at2759"/>
<evidence type="ECO:0000256" key="3">
    <source>
        <dbReference type="SAM" id="SignalP"/>
    </source>
</evidence>
<organism evidence="7 8">
    <name type="scientific">Penicillium steckii</name>
    <dbReference type="NCBI Taxonomy" id="303698"/>
    <lineage>
        <taxon>Eukaryota</taxon>
        <taxon>Fungi</taxon>
        <taxon>Dikarya</taxon>
        <taxon>Ascomycota</taxon>
        <taxon>Pezizomycotina</taxon>
        <taxon>Eurotiomycetes</taxon>
        <taxon>Eurotiomycetidae</taxon>
        <taxon>Eurotiales</taxon>
        <taxon>Aspergillaceae</taxon>
        <taxon>Penicillium</taxon>
    </lineage>
</organism>
<evidence type="ECO:0000256" key="2">
    <source>
        <dbReference type="ARBA" id="ARBA00023008"/>
    </source>
</evidence>
<keyword evidence="2" id="KW-0186">Copper</keyword>
<dbReference type="Pfam" id="PF00394">
    <property type="entry name" value="Cu-oxidase"/>
    <property type="match status" value="1"/>
</dbReference>
<evidence type="ECO:0000256" key="1">
    <source>
        <dbReference type="ARBA" id="ARBA00010609"/>
    </source>
</evidence>
<dbReference type="Proteomes" id="UP000191285">
    <property type="component" value="Unassembled WGS sequence"/>
</dbReference>
<sequence length="604" mass="68033">MAHRLVIILLACALFFSNAFASESILEPQPTVHVPITLSHNTTECVCDNPDFYYETDYPDTGVTRYYWFVVGDYYHRPDGHERATMAVNGSIPGPTIFANWGDWVVVNVFNNINVTDRYPGNASVTIHWHGVNQFGTVLNDAWDGVFGGIIINGPASADYEEDLGVLMISDWTHLTPEEAYDTIQLFGPQTLSTGLLNGSNVWDPQQDAYACPSWNNFQKNMTGTCHLKRDETEIMGSRFNLTVEAGLTYRLRLVNAAVHNSFEFLIEGHDLTVIAADLVPINNYTTHSVKIFAGQRYDVLFTANRSDRGPFWIRAIPLNQCSSIWKTATVSGILYYGEYDGTIPKDLEINSTTNGCTDEPMASLVPIVPKNVPPIPQNAPFLSNRTSCTTGHNCSASAFVIETTINQVKMNGGTDDLFRWLINNNSMTSRWGYPTAEIINNTDTLERYTDWNFYEVPDDHEWVYVMFDNRVKGKGNRQASTPHPMHLHGHDFYILAQGTYPWNESSVQLSNPPRRDSALLPGPGGYLLIAWEANNPGPWLMHCHFGWHTDMGFDMQFIERRQEFRTSMNPVDWAVYNQTCVDFLPFDLGNKLLQSVGENQAGV</sequence>
<accession>A0A1V6TZU9</accession>
<evidence type="ECO:0000259" key="5">
    <source>
        <dbReference type="Pfam" id="PF07731"/>
    </source>
</evidence>
<dbReference type="EMBL" id="MLKD01000001">
    <property type="protein sequence ID" value="OQE31349.1"/>
    <property type="molecule type" value="Genomic_DNA"/>
</dbReference>
<reference evidence="8" key="1">
    <citation type="journal article" date="2017" name="Nat. Microbiol.">
        <title>Global analysis of biosynthetic gene clusters reveals vast potential of secondary metabolite production in Penicillium species.</title>
        <authorList>
            <person name="Nielsen J.C."/>
            <person name="Grijseels S."/>
            <person name="Prigent S."/>
            <person name="Ji B."/>
            <person name="Dainat J."/>
            <person name="Nielsen K.F."/>
            <person name="Frisvad J.C."/>
            <person name="Workman M."/>
            <person name="Nielsen J."/>
        </authorList>
    </citation>
    <scope>NUCLEOTIDE SEQUENCE [LARGE SCALE GENOMIC DNA]</scope>
    <source>
        <strain evidence="8">IBT 24891</strain>
    </source>
</reference>
<dbReference type="InterPro" id="IPR011706">
    <property type="entry name" value="Cu-oxidase_C"/>
</dbReference>
<dbReference type="SUPFAM" id="SSF49503">
    <property type="entry name" value="Cupredoxins"/>
    <property type="match status" value="3"/>
</dbReference>
<comment type="similarity">
    <text evidence="1">Belongs to the multicopper oxidase family.</text>
</comment>
<dbReference type="InterPro" id="IPR045087">
    <property type="entry name" value="Cu-oxidase_fam"/>
</dbReference>
<feature type="signal peptide" evidence="3">
    <location>
        <begin position="1"/>
        <end position="21"/>
    </location>
</feature>
<dbReference type="AlphaFoldDB" id="A0A1V6TZU9"/>
<dbReference type="PANTHER" id="PTHR11709:SF502">
    <property type="entry name" value="MULTICOPPER OXIDASE"/>
    <property type="match status" value="1"/>
</dbReference>
<protein>
    <recommendedName>
        <fullName evidence="9">Laccase</fullName>
    </recommendedName>
</protein>